<comment type="caution">
    <text evidence="2">The sequence shown here is derived from an EMBL/GenBank/DDBJ whole genome shotgun (WGS) entry which is preliminary data.</text>
</comment>
<protein>
    <submittedName>
        <fullName evidence="2">Uncharacterized protein</fullName>
    </submittedName>
</protein>
<dbReference type="EMBL" id="VSRR010061938">
    <property type="protein sequence ID" value="MPC83237.1"/>
    <property type="molecule type" value="Genomic_DNA"/>
</dbReference>
<gene>
    <name evidence="2" type="ORF">E2C01_077941</name>
</gene>
<sequence>MEARGKGTQVPWGCLSPTCPSREPRSLPHHPRHRAEGAGWGDPLGARWGAPVHPSAPPRPLGGGHVGAILTVCSARRARLSARHKTGLIAEVLIGSTLQHSTTLTAPPLNSRPAALSGTGGILDALGGQLTHSSAHLNPPQVDHNALQSNTLSYGDSLILSPGTEGSAVAPPRPPS</sequence>
<evidence type="ECO:0000256" key="1">
    <source>
        <dbReference type="SAM" id="MobiDB-lite"/>
    </source>
</evidence>
<accession>A0A5B7INP3</accession>
<dbReference type="AlphaFoldDB" id="A0A5B7INP3"/>
<proteinExistence type="predicted"/>
<keyword evidence="3" id="KW-1185">Reference proteome</keyword>
<evidence type="ECO:0000313" key="3">
    <source>
        <dbReference type="Proteomes" id="UP000324222"/>
    </source>
</evidence>
<feature type="region of interest" description="Disordered" evidence="1">
    <location>
        <begin position="14"/>
        <end position="40"/>
    </location>
</feature>
<name>A0A5B7INP3_PORTR</name>
<evidence type="ECO:0000313" key="2">
    <source>
        <dbReference type="EMBL" id="MPC83237.1"/>
    </source>
</evidence>
<organism evidence="2 3">
    <name type="scientific">Portunus trituberculatus</name>
    <name type="common">Swimming crab</name>
    <name type="synonym">Neptunus trituberculatus</name>
    <dbReference type="NCBI Taxonomy" id="210409"/>
    <lineage>
        <taxon>Eukaryota</taxon>
        <taxon>Metazoa</taxon>
        <taxon>Ecdysozoa</taxon>
        <taxon>Arthropoda</taxon>
        <taxon>Crustacea</taxon>
        <taxon>Multicrustacea</taxon>
        <taxon>Malacostraca</taxon>
        <taxon>Eumalacostraca</taxon>
        <taxon>Eucarida</taxon>
        <taxon>Decapoda</taxon>
        <taxon>Pleocyemata</taxon>
        <taxon>Brachyura</taxon>
        <taxon>Eubrachyura</taxon>
        <taxon>Portunoidea</taxon>
        <taxon>Portunidae</taxon>
        <taxon>Portuninae</taxon>
        <taxon>Portunus</taxon>
    </lineage>
</organism>
<reference evidence="2 3" key="1">
    <citation type="submission" date="2019-05" db="EMBL/GenBank/DDBJ databases">
        <title>Another draft genome of Portunus trituberculatus and its Hox gene families provides insights of decapod evolution.</title>
        <authorList>
            <person name="Jeong J.-H."/>
            <person name="Song I."/>
            <person name="Kim S."/>
            <person name="Choi T."/>
            <person name="Kim D."/>
            <person name="Ryu S."/>
            <person name="Kim W."/>
        </authorList>
    </citation>
    <scope>NUCLEOTIDE SEQUENCE [LARGE SCALE GENOMIC DNA]</scope>
    <source>
        <tissue evidence="2">Muscle</tissue>
    </source>
</reference>
<dbReference type="Proteomes" id="UP000324222">
    <property type="component" value="Unassembled WGS sequence"/>
</dbReference>